<dbReference type="EMBL" id="KZ084116">
    <property type="protein sequence ID" value="OSD00759.1"/>
    <property type="molecule type" value="Genomic_DNA"/>
</dbReference>
<evidence type="ECO:0000313" key="3">
    <source>
        <dbReference type="Proteomes" id="UP000193067"/>
    </source>
</evidence>
<name>A0A1Y2IHX4_TRAC3</name>
<protein>
    <recommendedName>
        <fullName evidence="1">Peptidase S33 tripeptidyl aminopeptidase-like C-terminal domain-containing protein</fullName>
    </recommendedName>
</protein>
<evidence type="ECO:0000259" key="1">
    <source>
        <dbReference type="Pfam" id="PF08386"/>
    </source>
</evidence>
<dbReference type="AlphaFoldDB" id="A0A1Y2IHX4"/>
<evidence type="ECO:0000313" key="2">
    <source>
        <dbReference type="EMBL" id="OSD00759.1"/>
    </source>
</evidence>
<reference evidence="2 3" key="1">
    <citation type="journal article" date="2015" name="Biotechnol. Biofuels">
        <title>Enhanced degradation of softwood versus hardwood by the white-rot fungus Pycnoporus coccineus.</title>
        <authorList>
            <person name="Couturier M."/>
            <person name="Navarro D."/>
            <person name="Chevret D."/>
            <person name="Henrissat B."/>
            <person name="Piumi F."/>
            <person name="Ruiz-Duenas F.J."/>
            <person name="Martinez A.T."/>
            <person name="Grigoriev I.V."/>
            <person name="Riley R."/>
            <person name="Lipzen A."/>
            <person name="Berrin J.G."/>
            <person name="Master E.R."/>
            <person name="Rosso M.N."/>
        </authorList>
    </citation>
    <scope>NUCLEOTIDE SEQUENCE [LARGE SCALE GENOMIC DNA]</scope>
    <source>
        <strain evidence="2 3">BRFM310</strain>
    </source>
</reference>
<dbReference type="STRING" id="1353009.A0A1Y2IHX4"/>
<sequence>MFPERVGRVLLDGVVNLLWFSTEETTSVWKKQTADTEKVYEGPITGCALAGPQGCSVAQRHDSAADVDAAIQILLQKAYNATRKNTFVPVTSADVLSQIASTLGDPTSWATFTNTTYPEALAAVDAESTGLSSASSMWHSLLKRQRRQMSDTKSYSIEAILCSDSVDQRGTTMEAVFEGVIASSRTSSRILTTVWPSAYQYCPFWPVRAVERYQGPFNRTLANQILVANNKYDPVTPLISAQALVGILGDDAKLVVQNGFGHTTNGSPSQCFDQIVFEYFTNGTLSESNENVCDVDTDFKVFTDVNTEDILASIRVA</sequence>
<organism evidence="2 3">
    <name type="scientific">Trametes coccinea (strain BRFM310)</name>
    <name type="common">Pycnoporus coccineus</name>
    <dbReference type="NCBI Taxonomy" id="1353009"/>
    <lineage>
        <taxon>Eukaryota</taxon>
        <taxon>Fungi</taxon>
        <taxon>Dikarya</taxon>
        <taxon>Basidiomycota</taxon>
        <taxon>Agaricomycotina</taxon>
        <taxon>Agaricomycetes</taxon>
        <taxon>Polyporales</taxon>
        <taxon>Polyporaceae</taxon>
        <taxon>Trametes</taxon>
    </lineage>
</organism>
<dbReference type="Pfam" id="PF08386">
    <property type="entry name" value="Abhydrolase_4"/>
    <property type="match status" value="1"/>
</dbReference>
<dbReference type="OrthoDB" id="425534at2759"/>
<proteinExistence type="predicted"/>
<dbReference type="InterPro" id="IPR013595">
    <property type="entry name" value="Pept_S33_TAP-like_C"/>
</dbReference>
<accession>A0A1Y2IHX4</accession>
<dbReference type="Proteomes" id="UP000193067">
    <property type="component" value="Unassembled WGS sequence"/>
</dbReference>
<feature type="domain" description="Peptidase S33 tripeptidyl aminopeptidase-like C-terminal" evidence="1">
    <location>
        <begin position="193"/>
        <end position="289"/>
    </location>
</feature>
<gene>
    <name evidence="2" type="ORF">PYCCODRAFT_660903</name>
</gene>
<keyword evidence="3" id="KW-1185">Reference proteome</keyword>